<dbReference type="PANTHER" id="PTHR47515:SF2">
    <property type="entry name" value="INTEGRASE CORE DOMAIN PROTEIN"/>
    <property type="match status" value="1"/>
</dbReference>
<dbReference type="Gene3D" id="3.30.420.10">
    <property type="entry name" value="Ribonuclease H-like superfamily/Ribonuclease H"/>
    <property type="match status" value="1"/>
</dbReference>
<feature type="non-terminal residue" evidence="2">
    <location>
        <position position="1"/>
    </location>
</feature>
<dbReference type="InterPro" id="IPR012337">
    <property type="entry name" value="RNaseH-like_sf"/>
</dbReference>
<gene>
    <name evidence="2" type="ORF">SAMN06269117_1371</name>
</gene>
<protein>
    <submittedName>
        <fullName evidence="2">Integrase core domain-containing protein</fullName>
    </submittedName>
</protein>
<evidence type="ECO:0000313" key="3">
    <source>
        <dbReference type="Proteomes" id="UP000317315"/>
    </source>
</evidence>
<sequence length="164" mass="19904">RIGFAKVYSTKSSRSGKRFFQELEKFLPFKIEKVQTDNGSEFIGELEDYLKERGIEHYFSYPRSPKTNAHVERFIQTVEKELWMIEGTEPKVDEMNRKLFRYLNFYNFVRPHQGLGYKTPVEKFEEYIKKLQGVHHVLNENKNLTKYKYKCKYWLAFPQKNIRR</sequence>
<organism evidence="2 3">
    <name type="scientific">Balnearium lithotrophicum</name>
    <dbReference type="NCBI Taxonomy" id="223788"/>
    <lineage>
        <taxon>Bacteria</taxon>
        <taxon>Pseudomonadati</taxon>
        <taxon>Aquificota</taxon>
        <taxon>Aquificia</taxon>
        <taxon>Desulfurobacteriales</taxon>
        <taxon>Desulfurobacteriaceae</taxon>
        <taxon>Balnearium</taxon>
    </lineage>
</organism>
<dbReference type="Proteomes" id="UP000317315">
    <property type="component" value="Unassembled WGS sequence"/>
</dbReference>
<dbReference type="AlphaFoldDB" id="A0A521ECB9"/>
<feature type="domain" description="Integrase catalytic" evidence="1">
    <location>
        <begin position="1"/>
        <end position="128"/>
    </location>
</feature>
<accession>A0A521ECB9</accession>
<dbReference type="SUPFAM" id="SSF53098">
    <property type="entry name" value="Ribonuclease H-like"/>
    <property type="match status" value="1"/>
</dbReference>
<keyword evidence="3" id="KW-1185">Reference proteome</keyword>
<dbReference type="RefSeq" id="WP_142936253.1">
    <property type="nucleotide sequence ID" value="NZ_FXTM01000037.1"/>
</dbReference>
<dbReference type="PROSITE" id="PS50994">
    <property type="entry name" value="INTEGRASE"/>
    <property type="match status" value="1"/>
</dbReference>
<dbReference type="GO" id="GO:0015074">
    <property type="term" value="P:DNA integration"/>
    <property type="evidence" value="ECO:0007669"/>
    <property type="project" value="InterPro"/>
</dbReference>
<name>A0A521ECB9_9BACT</name>
<proteinExistence type="predicted"/>
<dbReference type="InterPro" id="IPR001584">
    <property type="entry name" value="Integrase_cat-core"/>
</dbReference>
<dbReference type="GO" id="GO:0003676">
    <property type="term" value="F:nucleic acid binding"/>
    <property type="evidence" value="ECO:0007669"/>
    <property type="project" value="InterPro"/>
</dbReference>
<dbReference type="InterPro" id="IPR036397">
    <property type="entry name" value="RNaseH_sf"/>
</dbReference>
<dbReference type="EMBL" id="FXTM01000037">
    <property type="protein sequence ID" value="SMO81578.1"/>
    <property type="molecule type" value="Genomic_DNA"/>
</dbReference>
<evidence type="ECO:0000259" key="1">
    <source>
        <dbReference type="PROSITE" id="PS50994"/>
    </source>
</evidence>
<dbReference type="OrthoDB" id="1495855at2"/>
<reference evidence="2 3" key="1">
    <citation type="submission" date="2017-05" db="EMBL/GenBank/DDBJ databases">
        <authorList>
            <person name="Varghese N."/>
            <person name="Submissions S."/>
        </authorList>
    </citation>
    <scope>NUCLEOTIDE SEQUENCE [LARGE SCALE GENOMIC DNA]</scope>
    <source>
        <strain evidence="2 3">DSM 16304</strain>
    </source>
</reference>
<evidence type="ECO:0000313" key="2">
    <source>
        <dbReference type="EMBL" id="SMO81578.1"/>
    </source>
</evidence>
<dbReference type="Pfam" id="PF13683">
    <property type="entry name" value="rve_3"/>
    <property type="match status" value="1"/>
</dbReference>
<dbReference type="PANTHER" id="PTHR47515">
    <property type="entry name" value="LOW CALCIUM RESPONSE LOCUS PROTEIN T"/>
    <property type="match status" value="1"/>
</dbReference>